<evidence type="ECO:0000313" key="2">
    <source>
        <dbReference type="EMBL" id="KAG5548965.1"/>
    </source>
</evidence>
<keyword evidence="3" id="KW-1185">Reference proteome</keyword>
<accession>A0AAV6K911</accession>
<gene>
    <name evidence="2" type="ORF">RHGRI_014365</name>
</gene>
<evidence type="ECO:0000313" key="3">
    <source>
        <dbReference type="Proteomes" id="UP000823749"/>
    </source>
</evidence>
<dbReference type="Proteomes" id="UP000823749">
    <property type="component" value="Chromosome 5"/>
</dbReference>
<organism evidence="2 3">
    <name type="scientific">Rhododendron griersonianum</name>
    <dbReference type="NCBI Taxonomy" id="479676"/>
    <lineage>
        <taxon>Eukaryota</taxon>
        <taxon>Viridiplantae</taxon>
        <taxon>Streptophyta</taxon>
        <taxon>Embryophyta</taxon>
        <taxon>Tracheophyta</taxon>
        <taxon>Spermatophyta</taxon>
        <taxon>Magnoliopsida</taxon>
        <taxon>eudicotyledons</taxon>
        <taxon>Gunneridae</taxon>
        <taxon>Pentapetalae</taxon>
        <taxon>asterids</taxon>
        <taxon>Ericales</taxon>
        <taxon>Ericaceae</taxon>
        <taxon>Ericoideae</taxon>
        <taxon>Rhodoreae</taxon>
        <taxon>Rhododendron</taxon>
    </lineage>
</organism>
<name>A0AAV6K911_9ERIC</name>
<protein>
    <submittedName>
        <fullName evidence="2">Uncharacterized protein</fullName>
    </submittedName>
</protein>
<dbReference type="AlphaFoldDB" id="A0AAV6K911"/>
<proteinExistence type="predicted"/>
<feature type="region of interest" description="Disordered" evidence="1">
    <location>
        <begin position="1"/>
        <end position="25"/>
    </location>
</feature>
<evidence type="ECO:0000256" key="1">
    <source>
        <dbReference type="SAM" id="MobiDB-lite"/>
    </source>
</evidence>
<feature type="compositionally biased region" description="Low complexity" evidence="1">
    <location>
        <begin position="7"/>
        <end position="19"/>
    </location>
</feature>
<comment type="caution">
    <text evidence="2">The sequence shown here is derived from an EMBL/GenBank/DDBJ whole genome shotgun (WGS) entry which is preliminary data.</text>
</comment>
<reference evidence="2" key="1">
    <citation type="submission" date="2020-08" db="EMBL/GenBank/DDBJ databases">
        <title>Plant Genome Project.</title>
        <authorList>
            <person name="Zhang R.-G."/>
        </authorList>
    </citation>
    <scope>NUCLEOTIDE SEQUENCE</scope>
    <source>
        <strain evidence="2">WSP0</strain>
        <tissue evidence="2">Leaf</tissue>
    </source>
</reference>
<dbReference type="EMBL" id="JACTNZ010000005">
    <property type="protein sequence ID" value="KAG5548965.1"/>
    <property type="molecule type" value="Genomic_DNA"/>
</dbReference>
<sequence length="292" mass="33503">MEDFDSWSESSSEFGGSEEFTPREEEVGLVNDVEEVDLVLPQSSEFGRDEEFTARDEREEEVDPLVIEGGVDDGLVEPSELGANVGLIAHCSLLESNVKVEPPLMYLPLLIRAAYVYLLRSYESRERGAHCPPYDGPIEKSPTAEEWDAEIDYLQSLMDEQDRKYGFESESLIFGNQDFVEEELVEKPNLAEEVLVEESKSTVVEHIDFLGVDDYDFVYLLSIANYVHSSKINLVSREHLEALQFLKTRRLLYSKYLFLWSGRIQFLVQSLEWGGAFLRVAFVHLINFRILH</sequence>